<dbReference type="Proteomes" id="UP001054945">
    <property type="component" value="Unassembled WGS sequence"/>
</dbReference>
<proteinExistence type="predicted"/>
<sequence length="102" mass="11670">MGQRFSLKRLTPRWERPFKGKKSVGPLTFKSRVVHGKDLVSRLLAQLTDPVVEAICGREDIILHAEMLKRSKTPVPLHGQQKSHIHVFRLSAYRALICTKTK</sequence>
<comment type="caution">
    <text evidence="1">The sequence shown here is derived from an EMBL/GenBank/DDBJ whole genome shotgun (WGS) entry which is preliminary data.</text>
</comment>
<dbReference type="AlphaFoldDB" id="A0AAV4RB92"/>
<gene>
    <name evidence="1" type="ORF">CEXT_778051</name>
</gene>
<evidence type="ECO:0000313" key="1">
    <source>
        <dbReference type="EMBL" id="GIY17576.1"/>
    </source>
</evidence>
<keyword evidence="2" id="KW-1185">Reference proteome</keyword>
<accession>A0AAV4RB92</accession>
<dbReference type="EMBL" id="BPLR01007526">
    <property type="protein sequence ID" value="GIY17576.1"/>
    <property type="molecule type" value="Genomic_DNA"/>
</dbReference>
<protein>
    <submittedName>
        <fullName evidence="1">Uncharacterized protein</fullName>
    </submittedName>
</protein>
<evidence type="ECO:0000313" key="2">
    <source>
        <dbReference type="Proteomes" id="UP001054945"/>
    </source>
</evidence>
<reference evidence="1 2" key="1">
    <citation type="submission" date="2021-06" db="EMBL/GenBank/DDBJ databases">
        <title>Caerostris extrusa draft genome.</title>
        <authorList>
            <person name="Kono N."/>
            <person name="Arakawa K."/>
        </authorList>
    </citation>
    <scope>NUCLEOTIDE SEQUENCE [LARGE SCALE GENOMIC DNA]</scope>
</reference>
<name>A0AAV4RB92_CAEEX</name>
<organism evidence="1 2">
    <name type="scientific">Caerostris extrusa</name>
    <name type="common">Bark spider</name>
    <name type="synonym">Caerostris bankana</name>
    <dbReference type="NCBI Taxonomy" id="172846"/>
    <lineage>
        <taxon>Eukaryota</taxon>
        <taxon>Metazoa</taxon>
        <taxon>Ecdysozoa</taxon>
        <taxon>Arthropoda</taxon>
        <taxon>Chelicerata</taxon>
        <taxon>Arachnida</taxon>
        <taxon>Araneae</taxon>
        <taxon>Araneomorphae</taxon>
        <taxon>Entelegynae</taxon>
        <taxon>Araneoidea</taxon>
        <taxon>Araneidae</taxon>
        <taxon>Caerostris</taxon>
    </lineage>
</organism>